<reference evidence="1" key="1">
    <citation type="submission" date="2016-10" db="EMBL/GenBank/DDBJ databases">
        <title>Sequence of Gallionella enrichment culture.</title>
        <authorList>
            <person name="Poehlein A."/>
            <person name="Muehling M."/>
            <person name="Daniel R."/>
        </authorList>
    </citation>
    <scope>NUCLEOTIDE SEQUENCE</scope>
</reference>
<proteinExistence type="predicted"/>
<accession>A0A1J5PA31</accession>
<organism evidence="1">
    <name type="scientific">mine drainage metagenome</name>
    <dbReference type="NCBI Taxonomy" id="410659"/>
    <lineage>
        <taxon>unclassified sequences</taxon>
        <taxon>metagenomes</taxon>
        <taxon>ecological metagenomes</taxon>
    </lineage>
</organism>
<protein>
    <submittedName>
        <fullName evidence="1">Uncharacterized protein</fullName>
    </submittedName>
</protein>
<name>A0A1J5PA31_9ZZZZ</name>
<evidence type="ECO:0000313" key="1">
    <source>
        <dbReference type="EMBL" id="OIQ64340.1"/>
    </source>
</evidence>
<gene>
    <name evidence="1" type="ORF">GALL_541090</name>
</gene>
<comment type="caution">
    <text evidence="1">The sequence shown here is derived from an EMBL/GenBank/DDBJ whole genome shotgun (WGS) entry which is preliminary data.</text>
</comment>
<sequence>MITLLLDEFNTYCKFVRIARNCSEIALLEFLWTTTVLSNSLL</sequence>
<dbReference type="AlphaFoldDB" id="A0A1J5PA31"/>
<dbReference type="EMBL" id="MLJW01008204">
    <property type="protein sequence ID" value="OIQ64340.1"/>
    <property type="molecule type" value="Genomic_DNA"/>
</dbReference>